<proteinExistence type="predicted"/>
<dbReference type="Proteomes" id="UP000711407">
    <property type="component" value="Unassembled WGS sequence"/>
</dbReference>
<organism evidence="1 2">
    <name type="scientific">Candidatus Amulumruptor caecigallinarius</name>
    <dbReference type="NCBI Taxonomy" id="2109911"/>
    <lineage>
        <taxon>Bacteria</taxon>
        <taxon>Pseudomonadati</taxon>
        <taxon>Bacteroidota</taxon>
        <taxon>Bacteroidia</taxon>
        <taxon>Bacteroidales</taxon>
        <taxon>Muribaculaceae</taxon>
        <taxon>Candidatus Amulumruptor</taxon>
    </lineage>
</organism>
<dbReference type="AlphaFoldDB" id="A0A4Q0UBA7"/>
<gene>
    <name evidence="1" type="ORF">K8V47_04785</name>
</gene>
<protein>
    <submittedName>
        <fullName evidence="1">Uncharacterized protein</fullName>
    </submittedName>
</protein>
<name>A0A4Q0UBA7_9BACT</name>
<reference evidence="1" key="2">
    <citation type="submission" date="2021-09" db="EMBL/GenBank/DDBJ databases">
        <authorList>
            <person name="Gilroy R."/>
        </authorList>
    </citation>
    <scope>NUCLEOTIDE SEQUENCE</scope>
    <source>
        <strain evidence="1">4100</strain>
    </source>
</reference>
<comment type="caution">
    <text evidence="1">The sequence shown here is derived from an EMBL/GenBank/DDBJ whole genome shotgun (WGS) entry which is preliminary data.</text>
</comment>
<evidence type="ECO:0000313" key="1">
    <source>
        <dbReference type="EMBL" id="HJE39055.1"/>
    </source>
</evidence>
<accession>A0A4Q0UBA7</accession>
<evidence type="ECO:0000313" key="2">
    <source>
        <dbReference type="Proteomes" id="UP000711407"/>
    </source>
</evidence>
<dbReference type="PROSITE" id="PS51257">
    <property type="entry name" value="PROKAR_LIPOPROTEIN"/>
    <property type="match status" value="1"/>
</dbReference>
<dbReference type="EMBL" id="DYXT01000027">
    <property type="protein sequence ID" value="HJE39055.1"/>
    <property type="molecule type" value="Genomic_DNA"/>
</dbReference>
<sequence>MKIHFSAIWAAMLTCVALSACSSDDDSDMPQAPATGTKTVTITAVDYNPAPGQFVNEMPEYVSGMTRQQIQQAALADIQRGRGVSLGGFGGYIVMELSEPIKHRPDGLDFKVLGNAFKGSAEPGVVEVSTDGTQWYALAGQNWDEAERNLTITYYQPAEEATPQQYIRWTTSDGQSGWMMRNPGFHTDHPYFPGWEDGISSITFTATKLPNNWFFDSSTENYVGEARLGYADSCPNNSAESWLNLANAVDAANRPVTVDNVRYIKVTTGVIDSNTVTGECSTEVMGIQVMAL</sequence>
<reference evidence="1" key="1">
    <citation type="journal article" date="2021" name="PeerJ">
        <title>Extensive microbial diversity within the chicken gut microbiome revealed by metagenomics and culture.</title>
        <authorList>
            <person name="Gilroy R."/>
            <person name="Ravi A."/>
            <person name="Getino M."/>
            <person name="Pursley I."/>
            <person name="Horton D.L."/>
            <person name="Alikhan N.F."/>
            <person name="Baker D."/>
            <person name="Gharbi K."/>
            <person name="Hall N."/>
            <person name="Watson M."/>
            <person name="Adriaenssens E.M."/>
            <person name="Foster-Nyarko E."/>
            <person name="Jarju S."/>
            <person name="Secka A."/>
            <person name="Antonio M."/>
            <person name="Oren A."/>
            <person name="Chaudhuri R.R."/>
            <person name="La Ragione R."/>
            <person name="Hildebrand F."/>
            <person name="Pallen M.J."/>
        </authorList>
    </citation>
    <scope>NUCLEOTIDE SEQUENCE</scope>
    <source>
        <strain evidence="1">4100</strain>
    </source>
</reference>